<organism evidence="2 3">
    <name type="scientific">Falsiroseomonas selenitidurans</name>
    <dbReference type="NCBI Taxonomy" id="2716335"/>
    <lineage>
        <taxon>Bacteria</taxon>
        <taxon>Pseudomonadati</taxon>
        <taxon>Pseudomonadota</taxon>
        <taxon>Alphaproteobacteria</taxon>
        <taxon>Acetobacterales</taxon>
        <taxon>Roseomonadaceae</taxon>
        <taxon>Falsiroseomonas</taxon>
    </lineage>
</organism>
<reference evidence="2 3" key="1">
    <citation type="submission" date="2020-03" db="EMBL/GenBank/DDBJ databases">
        <title>Roseomonas selenitidurans sp. nov. isolated from urban soil.</title>
        <authorList>
            <person name="Liu H."/>
        </authorList>
    </citation>
    <scope>NUCLEOTIDE SEQUENCE [LARGE SCALE GENOMIC DNA]</scope>
    <source>
        <strain evidence="2 3">BU-1</strain>
    </source>
</reference>
<comment type="caution">
    <text evidence="2">The sequence shown here is derived from an EMBL/GenBank/DDBJ whole genome shotgun (WGS) entry which is preliminary data.</text>
</comment>
<dbReference type="Pfam" id="PF13692">
    <property type="entry name" value="Glyco_trans_1_4"/>
    <property type="match status" value="1"/>
</dbReference>
<dbReference type="Proteomes" id="UP000787635">
    <property type="component" value="Unassembled WGS sequence"/>
</dbReference>
<proteinExistence type="predicted"/>
<dbReference type="SUPFAM" id="SSF53756">
    <property type="entry name" value="UDP-Glycosyltransferase/glycogen phosphorylase"/>
    <property type="match status" value="1"/>
</dbReference>
<name>A0ABX1EG16_9PROT</name>
<feature type="region of interest" description="Disordered" evidence="1">
    <location>
        <begin position="1"/>
        <end position="23"/>
    </location>
</feature>
<protein>
    <submittedName>
        <fullName evidence="2">Glycosyltransferase family 1 protein</fullName>
    </submittedName>
</protein>
<keyword evidence="3" id="KW-1185">Reference proteome</keyword>
<dbReference type="Gene3D" id="3.40.50.11010">
    <property type="match status" value="1"/>
</dbReference>
<sequence length="417" mass="45051">MKIAAASATMRAPMPGAGRRPLRPGAEARPMLLCLSHLRWDFVMQRPQHLMSRAAGTMDVVFFEEPVFRPVAAPALELSTQPSGVLRVVPVLPEGLGTDSTLAALRDLLDGLLQDRAPPRLVAWFYTPMALGFADHLHPDVTVYDCMDELSAFRGAPRAMLAMEQRLLDRADLVFTGGRSLYEAKRGRHVHVHCFPSSIDAAHFAQARGQGAQALAEPAAMVGIPRPRIGFFGVIDERMDLALVADVARLRPDWQLVMVGPVVKIDPASLPRLPNLHWIGGQDYAALPGLLAHWDVGFMPFALNESTRFISPTKTPEFLAAGLPVISTPVVDVVRDYGPGGGEPGLVAIVGTAAALAEQADALLAAPRAPFLARVDARLASQSWDLTWARMRALILEAEPEERPGEGQARAAEVAHA</sequence>
<dbReference type="RefSeq" id="WP_168034555.1">
    <property type="nucleotide sequence ID" value="NZ_JAAVNE010000056.1"/>
</dbReference>
<accession>A0ABX1EG16</accession>
<evidence type="ECO:0000313" key="2">
    <source>
        <dbReference type="EMBL" id="NKC33835.1"/>
    </source>
</evidence>
<evidence type="ECO:0000256" key="1">
    <source>
        <dbReference type="SAM" id="MobiDB-lite"/>
    </source>
</evidence>
<dbReference type="EMBL" id="JAAVNE010000056">
    <property type="protein sequence ID" value="NKC33835.1"/>
    <property type="molecule type" value="Genomic_DNA"/>
</dbReference>
<gene>
    <name evidence="2" type="ORF">HEQ75_23440</name>
</gene>
<dbReference type="Gene3D" id="3.40.50.2000">
    <property type="entry name" value="Glycogen Phosphorylase B"/>
    <property type="match status" value="1"/>
</dbReference>
<evidence type="ECO:0000313" key="3">
    <source>
        <dbReference type="Proteomes" id="UP000787635"/>
    </source>
</evidence>